<feature type="transmembrane region" description="Helical" evidence="1">
    <location>
        <begin position="128"/>
        <end position="149"/>
    </location>
</feature>
<evidence type="ECO:0000256" key="1">
    <source>
        <dbReference type="SAM" id="Phobius"/>
    </source>
</evidence>
<keyword evidence="3" id="KW-1185">Reference proteome</keyword>
<keyword evidence="1" id="KW-0812">Transmembrane</keyword>
<dbReference type="EMBL" id="JAFBFI010000005">
    <property type="protein sequence ID" value="MBM7692217.1"/>
    <property type="molecule type" value="Genomic_DNA"/>
</dbReference>
<feature type="transmembrane region" description="Helical" evidence="1">
    <location>
        <begin position="28"/>
        <end position="49"/>
    </location>
</feature>
<name>A0ABS2QGJ4_9BACI</name>
<evidence type="ECO:0000313" key="2">
    <source>
        <dbReference type="EMBL" id="MBM7692217.1"/>
    </source>
</evidence>
<sequence length="154" mass="18068">MYIWNINALVTALRENTLSEKQKKNYQITFWILTALTILSFSIVISPSTMNTYDLIDLICFLAINAVGIYILFQIHKKGHKKDFFLPFFSLTIPIFLRTTLLSIGMNIVGYSYILFFAPYHSMEETNLIDIIISIIVEVIFNMMMIHYFKRIYN</sequence>
<comment type="caution">
    <text evidence="2">The sequence shown here is derived from an EMBL/GenBank/DDBJ whole genome shotgun (WGS) entry which is preliminary data.</text>
</comment>
<organism evidence="2 3">
    <name type="scientific">Peribacillus deserti</name>
    <dbReference type="NCBI Taxonomy" id="673318"/>
    <lineage>
        <taxon>Bacteria</taxon>
        <taxon>Bacillati</taxon>
        <taxon>Bacillota</taxon>
        <taxon>Bacilli</taxon>
        <taxon>Bacillales</taxon>
        <taxon>Bacillaceae</taxon>
        <taxon>Peribacillus</taxon>
    </lineage>
</organism>
<gene>
    <name evidence="2" type="ORF">JOC77_001644</name>
</gene>
<dbReference type="Proteomes" id="UP000823486">
    <property type="component" value="Unassembled WGS sequence"/>
</dbReference>
<protein>
    <submittedName>
        <fullName evidence="2">Heme/copper-type cytochrome/quinol oxidase subunit 4</fullName>
    </submittedName>
</protein>
<keyword evidence="1" id="KW-0472">Membrane</keyword>
<feature type="transmembrane region" description="Helical" evidence="1">
    <location>
        <begin position="55"/>
        <end position="73"/>
    </location>
</feature>
<accession>A0ABS2QGJ4</accession>
<evidence type="ECO:0000313" key="3">
    <source>
        <dbReference type="Proteomes" id="UP000823486"/>
    </source>
</evidence>
<reference evidence="2 3" key="1">
    <citation type="submission" date="2021-01" db="EMBL/GenBank/DDBJ databases">
        <title>Genomic Encyclopedia of Type Strains, Phase IV (KMG-IV): sequencing the most valuable type-strain genomes for metagenomic binning, comparative biology and taxonomic classification.</title>
        <authorList>
            <person name="Goeker M."/>
        </authorList>
    </citation>
    <scope>NUCLEOTIDE SEQUENCE [LARGE SCALE GENOMIC DNA]</scope>
    <source>
        <strain evidence="2 3">DSM 105482</strain>
    </source>
</reference>
<proteinExistence type="predicted"/>
<feature type="transmembrane region" description="Helical" evidence="1">
    <location>
        <begin position="85"/>
        <end position="116"/>
    </location>
</feature>
<keyword evidence="1" id="KW-1133">Transmembrane helix</keyword>
<dbReference type="RefSeq" id="WP_204541202.1">
    <property type="nucleotide sequence ID" value="NZ_JAFBFI010000005.1"/>
</dbReference>